<dbReference type="AlphaFoldDB" id="A0A8T3C0L6"/>
<dbReference type="Pfam" id="PF02799">
    <property type="entry name" value="NMT_C"/>
    <property type="match status" value="1"/>
</dbReference>
<evidence type="ECO:0000256" key="7">
    <source>
        <dbReference type="SAM" id="MobiDB-lite"/>
    </source>
</evidence>
<dbReference type="PANTHER" id="PTHR11377">
    <property type="entry name" value="N-MYRISTOYL TRANSFERASE"/>
    <property type="match status" value="1"/>
</dbReference>
<dbReference type="InterPro" id="IPR016181">
    <property type="entry name" value="Acyl_CoA_acyltransferase"/>
</dbReference>
<dbReference type="InterPro" id="IPR022676">
    <property type="entry name" value="NMT_N"/>
</dbReference>
<gene>
    <name evidence="10" type="ORF">KFK09_003608</name>
</gene>
<feature type="domain" description="Glycylpeptide N-tetradecanoyltransferase C-terminal" evidence="9">
    <location>
        <begin position="229"/>
        <end position="402"/>
    </location>
</feature>
<dbReference type="PANTHER" id="PTHR11377:SF5">
    <property type="entry name" value="GLYCYLPEPTIDE N-TETRADECANOYLTRANSFERASE"/>
    <property type="match status" value="1"/>
</dbReference>
<dbReference type="SMR" id="A0A8T3C0L6"/>
<dbReference type="Proteomes" id="UP000829196">
    <property type="component" value="Unassembled WGS sequence"/>
</dbReference>
<comment type="function">
    <text evidence="5">Adds a myristoyl group to the N-terminal glycine residue of certain cellular proteins.</text>
</comment>
<accession>A0A8T3C0L6</accession>
<feature type="compositionally biased region" description="Polar residues" evidence="7">
    <location>
        <begin position="1"/>
        <end position="12"/>
    </location>
</feature>
<evidence type="ECO:0000256" key="3">
    <source>
        <dbReference type="ARBA" id="ARBA00022679"/>
    </source>
</evidence>
<evidence type="ECO:0000256" key="4">
    <source>
        <dbReference type="ARBA" id="ARBA00023315"/>
    </source>
</evidence>
<dbReference type="GO" id="GO:0004379">
    <property type="term" value="F:glycylpeptide N-tetradecanoyltransferase activity"/>
    <property type="evidence" value="ECO:0007669"/>
    <property type="project" value="UniProtKB-EC"/>
</dbReference>
<evidence type="ECO:0000256" key="6">
    <source>
        <dbReference type="RuleBase" id="RU004178"/>
    </source>
</evidence>
<dbReference type="EMBL" id="JAGYWB010000004">
    <property type="protein sequence ID" value="KAI0524243.1"/>
    <property type="molecule type" value="Genomic_DNA"/>
</dbReference>
<dbReference type="PIRSF" id="PIRSF015892">
    <property type="entry name" value="N-myristl_transf"/>
    <property type="match status" value="1"/>
</dbReference>
<dbReference type="InterPro" id="IPR022677">
    <property type="entry name" value="NMT_C"/>
</dbReference>
<comment type="similarity">
    <text evidence="1 6">Belongs to the NMT family.</text>
</comment>
<dbReference type="GO" id="GO:0005737">
    <property type="term" value="C:cytoplasm"/>
    <property type="evidence" value="ECO:0007669"/>
    <property type="project" value="TreeGrafter"/>
</dbReference>
<comment type="catalytic activity">
    <reaction evidence="5">
        <text>N-terminal glycyl-[protein] + tetradecanoyl-CoA = N-tetradecanoylglycyl-[protein] + CoA + H(+)</text>
        <dbReference type="Rhea" id="RHEA:15521"/>
        <dbReference type="Rhea" id="RHEA-COMP:12666"/>
        <dbReference type="Rhea" id="RHEA-COMP:12667"/>
        <dbReference type="ChEBI" id="CHEBI:15378"/>
        <dbReference type="ChEBI" id="CHEBI:57287"/>
        <dbReference type="ChEBI" id="CHEBI:57385"/>
        <dbReference type="ChEBI" id="CHEBI:64723"/>
        <dbReference type="ChEBI" id="CHEBI:133050"/>
        <dbReference type="EC" id="2.3.1.97"/>
    </reaction>
</comment>
<evidence type="ECO:0000313" key="10">
    <source>
        <dbReference type="EMBL" id="KAI0524243.1"/>
    </source>
</evidence>
<dbReference type="Pfam" id="PF01233">
    <property type="entry name" value="NMT"/>
    <property type="match status" value="1"/>
</dbReference>
<evidence type="ECO:0000256" key="1">
    <source>
        <dbReference type="ARBA" id="ARBA00009469"/>
    </source>
</evidence>
<evidence type="ECO:0000256" key="2">
    <source>
        <dbReference type="ARBA" id="ARBA00012923"/>
    </source>
</evidence>
<evidence type="ECO:0000259" key="8">
    <source>
        <dbReference type="Pfam" id="PF01233"/>
    </source>
</evidence>
<feature type="domain" description="Glycylpeptide N-tetradecanoyltransferase N-terminal" evidence="8">
    <location>
        <begin position="63"/>
        <end position="208"/>
    </location>
</feature>
<dbReference type="Gene3D" id="3.40.630.170">
    <property type="match status" value="1"/>
</dbReference>
<dbReference type="InterPro" id="IPR000903">
    <property type="entry name" value="NMT"/>
</dbReference>
<comment type="caution">
    <text evidence="10">The sequence shown here is derived from an EMBL/GenBank/DDBJ whole genome shotgun (WGS) entry which is preliminary data.</text>
</comment>
<keyword evidence="4 5" id="KW-0012">Acyltransferase</keyword>
<keyword evidence="3 5" id="KW-0808">Transferase</keyword>
<sequence>MAEQSSSCATTSGRKDNSSPAKCPSHRRFWINQPVVQRSGGINLKDSHIKSPDSLSRFLNFSEHRLPNQFEWVSIDVNTDRSFHDFITRYYFDGGEEDTRVLNFPYSPVFLRWFLCAPGFIRSLHVGIRDKRSEKLAGFMAGTPAAIRIKTESHRVVVANLLCLHKAHRSKLLACVLINELARRATVNQIWQGVYATEARVSTPLCSCEWFQRLLNPAKLRKLGYVIKKNKTEERSNVEIQNLPPEPETIGFRKMKRQDIASVVDLLNDYLKTFTVAPVVDVHFVEHFLVPKQGLVDSYVVQDPETQEITDFCSFVIQKKEIVKKRKQWEVKCAVLFYYAASKTSLLNLIRDLVTMACRKDCDIFRAQGIMGNDLFLDKLKFETVPYKKVLHYYLYNYGLMNVLRPKELGLVLDGSNKNRTKL</sequence>
<proteinExistence type="inferred from homology"/>
<dbReference type="OrthoDB" id="1048411at2759"/>
<evidence type="ECO:0000256" key="5">
    <source>
        <dbReference type="RuleBase" id="RU000586"/>
    </source>
</evidence>
<dbReference type="EC" id="2.3.1.97" evidence="2 5"/>
<keyword evidence="11" id="KW-1185">Reference proteome</keyword>
<evidence type="ECO:0000259" key="9">
    <source>
        <dbReference type="Pfam" id="PF02799"/>
    </source>
</evidence>
<protein>
    <recommendedName>
        <fullName evidence="2 5">Glycylpeptide N-tetradecanoyltransferase</fullName>
        <ecNumber evidence="2 5">2.3.1.97</ecNumber>
    </recommendedName>
</protein>
<reference evidence="10" key="1">
    <citation type="journal article" date="2022" name="Front. Genet.">
        <title>Chromosome-Scale Assembly of the Dendrobium nobile Genome Provides Insights Into the Molecular Mechanism of the Biosynthesis of the Medicinal Active Ingredient of Dendrobium.</title>
        <authorList>
            <person name="Xu Q."/>
            <person name="Niu S.-C."/>
            <person name="Li K.-L."/>
            <person name="Zheng P.-J."/>
            <person name="Zhang X.-J."/>
            <person name="Jia Y."/>
            <person name="Liu Y."/>
            <person name="Niu Y.-X."/>
            <person name="Yu L.-H."/>
            <person name="Chen D.-F."/>
            <person name="Zhang G.-Q."/>
        </authorList>
    </citation>
    <scope>NUCLEOTIDE SEQUENCE</scope>
    <source>
        <tissue evidence="10">Leaf</tissue>
    </source>
</reference>
<organism evidence="10 11">
    <name type="scientific">Dendrobium nobile</name>
    <name type="common">Orchid</name>
    <dbReference type="NCBI Taxonomy" id="94219"/>
    <lineage>
        <taxon>Eukaryota</taxon>
        <taxon>Viridiplantae</taxon>
        <taxon>Streptophyta</taxon>
        <taxon>Embryophyta</taxon>
        <taxon>Tracheophyta</taxon>
        <taxon>Spermatophyta</taxon>
        <taxon>Magnoliopsida</taxon>
        <taxon>Liliopsida</taxon>
        <taxon>Asparagales</taxon>
        <taxon>Orchidaceae</taxon>
        <taxon>Epidendroideae</taxon>
        <taxon>Malaxideae</taxon>
        <taxon>Dendrobiinae</taxon>
        <taxon>Dendrobium</taxon>
    </lineage>
</organism>
<feature type="region of interest" description="Disordered" evidence="7">
    <location>
        <begin position="1"/>
        <end position="25"/>
    </location>
</feature>
<name>A0A8T3C0L6_DENNO</name>
<dbReference type="SUPFAM" id="SSF55729">
    <property type="entry name" value="Acyl-CoA N-acyltransferases (Nat)"/>
    <property type="match status" value="2"/>
</dbReference>
<evidence type="ECO:0000313" key="11">
    <source>
        <dbReference type="Proteomes" id="UP000829196"/>
    </source>
</evidence>